<feature type="chain" id="PRO_5021703207" description="PEP-CTERM protein-sorting domain-containing protein" evidence="1">
    <location>
        <begin position="49"/>
        <end position="227"/>
    </location>
</feature>
<accession>A0A518KAS5</accession>
<keyword evidence="1" id="KW-0732">Signal</keyword>
<organism evidence="2 3">
    <name type="scientific">Botrimarina mediterranea</name>
    <dbReference type="NCBI Taxonomy" id="2528022"/>
    <lineage>
        <taxon>Bacteria</taxon>
        <taxon>Pseudomonadati</taxon>
        <taxon>Planctomycetota</taxon>
        <taxon>Planctomycetia</taxon>
        <taxon>Pirellulales</taxon>
        <taxon>Lacipirellulaceae</taxon>
        <taxon>Botrimarina</taxon>
    </lineage>
</organism>
<dbReference type="KEGG" id="bmei:Spa11_30970"/>
<gene>
    <name evidence="2" type="ORF">Spa11_30970</name>
</gene>
<reference evidence="2 3" key="1">
    <citation type="submission" date="2019-02" db="EMBL/GenBank/DDBJ databases">
        <title>Deep-cultivation of Planctomycetes and their phenomic and genomic characterization uncovers novel biology.</title>
        <authorList>
            <person name="Wiegand S."/>
            <person name="Jogler M."/>
            <person name="Boedeker C."/>
            <person name="Pinto D."/>
            <person name="Vollmers J."/>
            <person name="Rivas-Marin E."/>
            <person name="Kohn T."/>
            <person name="Peeters S.H."/>
            <person name="Heuer A."/>
            <person name="Rast P."/>
            <person name="Oberbeckmann S."/>
            <person name="Bunk B."/>
            <person name="Jeske O."/>
            <person name="Meyerdierks A."/>
            <person name="Storesund J.E."/>
            <person name="Kallscheuer N."/>
            <person name="Luecker S."/>
            <person name="Lage O.M."/>
            <person name="Pohl T."/>
            <person name="Merkel B.J."/>
            <person name="Hornburger P."/>
            <person name="Mueller R.-W."/>
            <person name="Bruemmer F."/>
            <person name="Labrenz M."/>
            <person name="Spormann A.M."/>
            <person name="Op den Camp H."/>
            <person name="Overmann J."/>
            <person name="Amann R."/>
            <person name="Jetten M.S.M."/>
            <person name="Mascher T."/>
            <person name="Medema M.H."/>
            <person name="Devos D.P."/>
            <person name="Kaster A.-K."/>
            <person name="Ovreas L."/>
            <person name="Rohde M."/>
            <person name="Galperin M.Y."/>
            <person name="Jogler C."/>
        </authorList>
    </citation>
    <scope>NUCLEOTIDE SEQUENCE [LARGE SCALE GENOMIC DNA]</scope>
    <source>
        <strain evidence="2 3">Spa11</strain>
    </source>
</reference>
<sequence precursor="true">MAVRSHTVQIFDHPFPFGAPTMNRLGIYFRATLLIALLASLSATYASAASWIEADDGDLSGDYQNPTEINLDLGVNTIRATSGATTSLDLEYFRLNLPAQGQIDAIILRAFETLFDGTAFIGVQEGTSFSFPADEANMKVGELLGWSHFGLFEGGIDGDILPGMGTNFGAIGFTGPLTGSSYTFWTQQQGMEITYELDFVVSAVPEPASAMAALSAIALCGMRRRRV</sequence>
<dbReference type="AlphaFoldDB" id="A0A518KAS5"/>
<protein>
    <recommendedName>
        <fullName evidence="4">PEP-CTERM protein-sorting domain-containing protein</fullName>
    </recommendedName>
</protein>
<evidence type="ECO:0000313" key="3">
    <source>
        <dbReference type="Proteomes" id="UP000316426"/>
    </source>
</evidence>
<dbReference type="Proteomes" id="UP000316426">
    <property type="component" value="Chromosome"/>
</dbReference>
<evidence type="ECO:0008006" key="4">
    <source>
        <dbReference type="Google" id="ProtNLM"/>
    </source>
</evidence>
<evidence type="ECO:0000256" key="1">
    <source>
        <dbReference type="SAM" id="SignalP"/>
    </source>
</evidence>
<proteinExistence type="predicted"/>
<keyword evidence="3" id="KW-1185">Reference proteome</keyword>
<name>A0A518KAS5_9BACT</name>
<evidence type="ECO:0000313" key="2">
    <source>
        <dbReference type="EMBL" id="QDV74888.1"/>
    </source>
</evidence>
<feature type="signal peptide" evidence="1">
    <location>
        <begin position="1"/>
        <end position="48"/>
    </location>
</feature>
<dbReference type="EMBL" id="CP036349">
    <property type="protein sequence ID" value="QDV74888.1"/>
    <property type="molecule type" value="Genomic_DNA"/>
</dbReference>
<dbReference type="RefSeq" id="WP_145113689.1">
    <property type="nucleotide sequence ID" value="NZ_CP036349.1"/>
</dbReference>